<dbReference type="PANTHER" id="PTHR33048:SF55">
    <property type="entry name" value="INTEGRAL MEMBRANE PROTEIN"/>
    <property type="match status" value="1"/>
</dbReference>
<feature type="transmembrane region" description="Helical" evidence="7">
    <location>
        <begin position="197"/>
        <end position="219"/>
    </location>
</feature>
<dbReference type="OrthoDB" id="5413793at2759"/>
<evidence type="ECO:0000256" key="3">
    <source>
        <dbReference type="ARBA" id="ARBA00022989"/>
    </source>
</evidence>
<organism evidence="9 10">
    <name type="scientific">Septoria linicola</name>
    <dbReference type="NCBI Taxonomy" id="215465"/>
    <lineage>
        <taxon>Eukaryota</taxon>
        <taxon>Fungi</taxon>
        <taxon>Dikarya</taxon>
        <taxon>Ascomycota</taxon>
        <taxon>Pezizomycotina</taxon>
        <taxon>Dothideomycetes</taxon>
        <taxon>Dothideomycetidae</taxon>
        <taxon>Mycosphaerellales</taxon>
        <taxon>Mycosphaerellaceae</taxon>
        <taxon>Septoria</taxon>
    </lineage>
</organism>
<dbReference type="Proteomes" id="UP001056384">
    <property type="component" value="Chromosome 4"/>
</dbReference>
<proteinExistence type="inferred from homology"/>
<gene>
    <name evidence="9" type="ORF">Slin15195_G059260</name>
</gene>
<dbReference type="InterPro" id="IPR049326">
    <property type="entry name" value="Rhodopsin_dom_fungi"/>
</dbReference>
<name>A0A9Q9EJW2_9PEZI</name>
<dbReference type="InterPro" id="IPR052337">
    <property type="entry name" value="SAT4-like"/>
</dbReference>
<protein>
    <recommendedName>
        <fullName evidence="8">Rhodopsin domain-containing protein</fullName>
    </recommendedName>
</protein>
<feature type="region of interest" description="Disordered" evidence="6">
    <location>
        <begin position="413"/>
        <end position="437"/>
    </location>
</feature>
<dbReference type="Pfam" id="PF20684">
    <property type="entry name" value="Fung_rhodopsin"/>
    <property type="match status" value="1"/>
</dbReference>
<evidence type="ECO:0000313" key="9">
    <source>
        <dbReference type="EMBL" id="USW52607.1"/>
    </source>
</evidence>
<dbReference type="PANTHER" id="PTHR33048">
    <property type="entry name" value="PTH11-LIKE INTEGRAL MEMBRANE PROTEIN (AFU_ORTHOLOGUE AFUA_5G11245)"/>
    <property type="match status" value="1"/>
</dbReference>
<evidence type="ECO:0000256" key="5">
    <source>
        <dbReference type="ARBA" id="ARBA00038359"/>
    </source>
</evidence>
<evidence type="ECO:0000256" key="1">
    <source>
        <dbReference type="ARBA" id="ARBA00004141"/>
    </source>
</evidence>
<feature type="region of interest" description="Disordered" evidence="6">
    <location>
        <begin position="450"/>
        <end position="469"/>
    </location>
</feature>
<dbReference type="AlphaFoldDB" id="A0A9Q9EJW2"/>
<feature type="transmembrane region" description="Helical" evidence="7">
    <location>
        <begin position="239"/>
        <end position="262"/>
    </location>
</feature>
<keyword evidence="4 7" id="KW-0472">Membrane</keyword>
<evidence type="ECO:0000313" key="10">
    <source>
        <dbReference type="Proteomes" id="UP001056384"/>
    </source>
</evidence>
<dbReference type="GO" id="GO:0016020">
    <property type="term" value="C:membrane"/>
    <property type="evidence" value="ECO:0007669"/>
    <property type="project" value="UniProtKB-SubCell"/>
</dbReference>
<feature type="transmembrane region" description="Helical" evidence="7">
    <location>
        <begin position="6"/>
        <end position="29"/>
    </location>
</feature>
<accession>A0A9Q9EJW2</accession>
<feature type="transmembrane region" description="Helical" evidence="7">
    <location>
        <begin position="41"/>
        <end position="65"/>
    </location>
</feature>
<feature type="domain" description="Rhodopsin" evidence="8">
    <location>
        <begin position="25"/>
        <end position="260"/>
    </location>
</feature>
<evidence type="ECO:0000256" key="4">
    <source>
        <dbReference type="ARBA" id="ARBA00023136"/>
    </source>
</evidence>
<feature type="transmembrane region" description="Helical" evidence="7">
    <location>
        <begin position="118"/>
        <end position="142"/>
    </location>
</feature>
<feature type="transmembrane region" description="Helical" evidence="7">
    <location>
        <begin position="162"/>
        <end position="185"/>
    </location>
</feature>
<evidence type="ECO:0000256" key="2">
    <source>
        <dbReference type="ARBA" id="ARBA00022692"/>
    </source>
</evidence>
<comment type="similarity">
    <text evidence="5">Belongs to the SAT4 family.</text>
</comment>
<keyword evidence="3 7" id="KW-1133">Transmembrane helix</keyword>
<dbReference type="EMBL" id="CP099421">
    <property type="protein sequence ID" value="USW52607.1"/>
    <property type="molecule type" value="Genomic_DNA"/>
</dbReference>
<comment type="subcellular location">
    <subcellularLocation>
        <location evidence="1">Membrane</location>
        <topology evidence="1">Multi-pass membrane protein</topology>
    </subcellularLocation>
</comment>
<evidence type="ECO:0000256" key="7">
    <source>
        <dbReference type="SAM" id="Phobius"/>
    </source>
</evidence>
<feature type="compositionally biased region" description="Basic and acidic residues" evidence="6">
    <location>
        <begin position="413"/>
        <end position="427"/>
    </location>
</feature>
<keyword evidence="10" id="KW-1185">Reference proteome</keyword>
<sequence length="469" mass="51612">MPNRGPALVVITALLLLLATVFWTARVLWRYKTKQRGWDDVMAAGAWTLLVLQTVFGGVAVRYGFGKHRADTLSTFAPAMMYFYLYWLCFMILGTLIKLSFCCLYLRAFRSHATIRSVVKLATLITVMGGIAFILGTIWQCVPVQALWVDSSKGAHCINKTAFFYSHAAYSTVMDLVIYAIPLLALRTLRTNRTNKIGLITIFSLAAFVISASIARMAFLKDSTNSSQDPTWDGMPALTWAGVESSLAMILCCLPALGPFAIKLWCKITRKPAPPSSQFAGGRAPSAHDWYDFSGQNHGHNPSIGIFTNVHASPNASPIQSSYDLTAPPKSQNKWIGKLKSPFSSHSNSSDGGSAHEIRRPVKAYHMPKIELGSMYRPTSCAATNVTDLRGDGLSWQHTPWMSKTQEERNLRGLRSDAEARDARPRWTDGGTSDLADFLRTGPQVDAARSVKSEGYAGKGKGRAMDVDR</sequence>
<evidence type="ECO:0000259" key="8">
    <source>
        <dbReference type="Pfam" id="PF20684"/>
    </source>
</evidence>
<evidence type="ECO:0000256" key="6">
    <source>
        <dbReference type="SAM" id="MobiDB-lite"/>
    </source>
</evidence>
<reference evidence="9" key="1">
    <citation type="submission" date="2022-06" db="EMBL/GenBank/DDBJ databases">
        <title>Complete genome sequences of two strains of the flax pathogen Septoria linicola.</title>
        <authorList>
            <person name="Lapalu N."/>
            <person name="Simon A."/>
            <person name="Demenou B."/>
            <person name="Paumier D."/>
            <person name="Guillot M.-P."/>
            <person name="Gout L."/>
            <person name="Valade R."/>
        </authorList>
    </citation>
    <scope>NUCLEOTIDE SEQUENCE</scope>
    <source>
        <strain evidence="9">SE15195</strain>
    </source>
</reference>
<feature type="transmembrane region" description="Helical" evidence="7">
    <location>
        <begin position="85"/>
        <end position="106"/>
    </location>
</feature>
<keyword evidence="2 7" id="KW-0812">Transmembrane</keyword>